<dbReference type="Proteomes" id="UP001240236">
    <property type="component" value="Unassembled WGS sequence"/>
</dbReference>
<protein>
    <submittedName>
        <fullName evidence="1">Uncharacterized protein</fullName>
    </submittedName>
</protein>
<organism evidence="1 3">
    <name type="scientific">Catenuloplanes indicus</name>
    <dbReference type="NCBI Taxonomy" id="137267"/>
    <lineage>
        <taxon>Bacteria</taxon>
        <taxon>Bacillati</taxon>
        <taxon>Actinomycetota</taxon>
        <taxon>Actinomycetes</taxon>
        <taxon>Micromonosporales</taxon>
        <taxon>Micromonosporaceae</taxon>
        <taxon>Catenuloplanes</taxon>
    </lineage>
</organism>
<comment type="caution">
    <text evidence="1">The sequence shown here is derived from an EMBL/GenBank/DDBJ whole genome shotgun (WGS) entry which is preliminary data.</text>
</comment>
<proteinExistence type="predicted"/>
<sequence>MDAIVTITVEVDGNSKTFTASTATDGSPHRAADSLLSALRGDAGEWVRERSEAARGRPDRLVTAPFLTGR</sequence>
<reference evidence="1 3" key="1">
    <citation type="submission" date="2023-07" db="EMBL/GenBank/DDBJ databases">
        <title>Sequencing the genomes of 1000 actinobacteria strains.</title>
        <authorList>
            <person name="Klenk H.-P."/>
        </authorList>
    </citation>
    <scope>NUCLEOTIDE SEQUENCE [LARGE SCALE GENOMIC DNA]</scope>
    <source>
        <strain evidence="1 3">DSM 44709</strain>
    </source>
</reference>
<dbReference type="EMBL" id="JAUSUZ010000001">
    <property type="protein sequence ID" value="MDQ0363344.1"/>
    <property type="molecule type" value="Genomic_DNA"/>
</dbReference>
<name>A0AAE3VU38_9ACTN</name>
<accession>A0AAE3VU38</accession>
<evidence type="ECO:0000313" key="1">
    <source>
        <dbReference type="EMBL" id="MDQ0363344.1"/>
    </source>
</evidence>
<keyword evidence="3" id="KW-1185">Reference proteome</keyword>
<dbReference type="EMBL" id="JAUSUZ010000002">
    <property type="protein sequence ID" value="MDQ0371666.1"/>
    <property type="molecule type" value="Genomic_DNA"/>
</dbReference>
<dbReference type="AlphaFoldDB" id="A0AAE3VU38"/>
<evidence type="ECO:0000313" key="3">
    <source>
        <dbReference type="Proteomes" id="UP001240236"/>
    </source>
</evidence>
<evidence type="ECO:0000313" key="2">
    <source>
        <dbReference type="EMBL" id="MDQ0371666.1"/>
    </source>
</evidence>
<gene>
    <name evidence="1" type="ORF">J2S42_000013</name>
    <name evidence="2" type="ORF">J2S42_008414</name>
</gene>
<dbReference type="RefSeq" id="WP_307233897.1">
    <property type="nucleotide sequence ID" value="NZ_JAUSUZ010000001.1"/>
</dbReference>